<name>A0A183BGI9_9TREM</name>
<reference evidence="1" key="1">
    <citation type="submission" date="2016-06" db="UniProtKB">
        <authorList>
            <consortium name="WormBaseParasite"/>
        </authorList>
    </citation>
    <scope>IDENTIFICATION</scope>
</reference>
<protein>
    <submittedName>
        <fullName evidence="1">Aquarius_N domain-containing protein</fullName>
    </submittedName>
</protein>
<organism evidence="1">
    <name type="scientific">Echinostoma caproni</name>
    <dbReference type="NCBI Taxonomy" id="27848"/>
    <lineage>
        <taxon>Eukaryota</taxon>
        <taxon>Metazoa</taxon>
        <taxon>Spiralia</taxon>
        <taxon>Lophotrochozoa</taxon>
        <taxon>Platyhelminthes</taxon>
        <taxon>Trematoda</taxon>
        <taxon>Digenea</taxon>
        <taxon>Plagiorchiida</taxon>
        <taxon>Echinostomata</taxon>
        <taxon>Echinostomatoidea</taxon>
        <taxon>Echinostomatidae</taxon>
        <taxon>Echinostoma</taxon>
    </lineage>
</organism>
<dbReference type="AlphaFoldDB" id="A0A183BGI9"/>
<sequence>LWVADAKIYVDLFLPAESRKVLLSLLDTDARAIVLQYGILDEEITDDTFTQIRSALTMLKNLMLLQFQFQTRVQQPDEPFDVYVPALRRLVNDAFPELPRETGEKVLHQIHVGHLGVTAAHRSPTPDQQAPISGVVAEFLGGQQSAATVITAGDLVHRPGFADTTAQVSPRVLNSPYLFAPFMIMHCPHSHF</sequence>
<proteinExistence type="predicted"/>
<evidence type="ECO:0000313" key="1">
    <source>
        <dbReference type="WBParaSite" id="ECPE_0001837401-mRNA-1"/>
    </source>
</evidence>
<dbReference type="WBParaSite" id="ECPE_0001837401-mRNA-1">
    <property type="protein sequence ID" value="ECPE_0001837401-mRNA-1"/>
    <property type="gene ID" value="ECPE_0001837401"/>
</dbReference>
<accession>A0A183BGI9</accession>